<name>A0A849HXI4_9HYPH</name>
<dbReference type="PRINTS" id="PR01874">
    <property type="entry name" value="DNAREPAIRADA"/>
</dbReference>
<dbReference type="NCBIfam" id="TIGR00416">
    <property type="entry name" value="sms"/>
    <property type="match status" value="1"/>
</dbReference>
<dbReference type="HAMAP" id="MF_01498">
    <property type="entry name" value="RadA_bact"/>
    <property type="match status" value="1"/>
</dbReference>
<evidence type="ECO:0000256" key="3">
    <source>
        <dbReference type="ARBA" id="ARBA00022763"/>
    </source>
</evidence>
<keyword evidence="7 11" id="KW-0067">ATP-binding</keyword>
<keyword evidence="4 13" id="KW-0863">Zinc-finger</keyword>
<dbReference type="Gene3D" id="3.30.230.10">
    <property type="match status" value="1"/>
</dbReference>
<gene>
    <name evidence="11 15" type="primary">radA</name>
    <name evidence="15" type="ORF">HJG44_07535</name>
</gene>
<dbReference type="GO" id="GO:0005829">
    <property type="term" value="C:cytosol"/>
    <property type="evidence" value="ECO:0007669"/>
    <property type="project" value="TreeGrafter"/>
</dbReference>
<keyword evidence="6 13" id="KW-0862">Zinc</keyword>
<evidence type="ECO:0000256" key="2">
    <source>
        <dbReference type="ARBA" id="ARBA00022741"/>
    </source>
</evidence>
<dbReference type="Pfam" id="PF13481">
    <property type="entry name" value="AAA_25"/>
    <property type="match status" value="1"/>
</dbReference>
<accession>A0A849HXI4</accession>
<dbReference type="Pfam" id="PF18073">
    <property type="entry name" value="Zn_ribbon_LapB"/>
    <property type="match status" value="1"/>
</dbReference>
<dbReference type="Pfam" id="PF13541">
    <property type="entry name" value="ChlI"/>
    <property type="match status" value="1"/>
</dbReference>
<dbReference type="InterPro" id="IPR014721">
    <property type="entry name" value="Ribsml_uS5_D2-typ_fold_subgr"/>
</dbReference>
<dbReference type="CDD" id="cd01121">
    <property type="entry name" value="RadA_SMS_N"/>
    <property type="match status" value="1"/>
</dbReference>
<evidence type="ECO:0000256" key="6">
    <source>
        <dbReference type="ARBA" id="ARBA00022833"/>
    </source>
</evidence>
<feature type="region of interest" description="Lon-protease-like" evidence="11">
    <location>
        <begin position="355"/>
        <end position="464"/>
    </location>
</feature>
<keyword evidence="16" id="KW-1185">Reference proteome</keyword>
<dbReference type="RefSeq" id="WP_171217736.1">
    <property type="nucleotide sequence ID" value="NZ_JABEPP010000002.1"/>
</dbReference>
<dbReference type="InterPro" id="IPR004504">
    <property type="entry name" value="DNA_repair_RadA"/>
</dbReference>
<protein>
    <recommendedName>
        <fullName evidence="11 12">DNA repair protein RadA</fullName>
    </recommendedName>
</protein>
<feature type="binding site" evidence="11">
    <location>
        <begin position="98"/>
        <end position="105"/>
    </location>
    <ligand>
        <name>ATP</name>
        <dbReference type="ChEBI" id="CHEBI:30616"/>
    </ligand>
</feature>
<dbReference type="GO" id="GO:0000725">
    <property type="term" value="P:recombinational repair"/>
    <property type="evidence" value="ECO:0007669"/>
    <property type="project" value="UniProtKB-UniRule"/>
</dbReference>
<keyword evidence="10 11" id="KW-0234">DNA repair</keyword>
<evidence type="ECO:0000256" key="12">
    <source>
        <dbReference type="NCBIfam" id="TIGR00416"/>
    </source>
</evidence>
<dbReference type="EMBL" id="JABEPP010000002">
    <property type="protein sequence ID" value="NNM72246.1"/>
    <property type="molecule type" value="Genomic_DNA"/>
</dbReference>
<dbReference type="InterPro" id="IPR027417">
    <property type="entry name" value="P-loop_NTPase"/>
</dbReference>
<dbReference type="GO" id="GO:0005524">
    <property type="term" value="F:ATP binding"/>
    <property type="evidence" value="ECO:0007669"/>
    <property type="project" value="UniProtKB-UniRule"/>
</dbReference>
<dbReference type="PANTHER" id="PTHR32472">
    <property type="entry name" value="DNA REPAIR PROTEIN RADA"/>
    <property type="match status" value="1"/>
</dbReference>
<feature type="short sequence motif" description="RadA KNRFG motif" evidence="11">
    <location>
        <begin position="256"/>
        <end position="260"/>
    </location>
</feature>
<sequence>MAKHPTFTCQSCGAVYNRWRGKCEACGGWNTVVEESGAAGPLAGPAATRPSRAKGRVFPLQALTGESREPPRTLTRNGEFDRVLGGGLVPGSVILIGGDPGIGKSTLLIQVAAALASGGNRVTYISGEEAVAQVRMRAERLGLAGAPVELAAETNVEDIVATLSQGPAPRLAVIDSIQTMWTETVESAPGTVSQVRGSAQALIRFAKTHGTALILVGHVTKDGQIAGPRVVEHMVDCVASFEGDSAHHFRILRAAKNRFGPTDEIGVFEMTDRGLAEVPNPSELFLAGRDMATPGAAVFAGMEGTRPLLVEIQALVAPTSLGTPRRAVVGWDPARLSMVLAVLETHAGVRLGGHDVYLNVAGGLRVSEPAADLAAAAALVSSLTGSALPPESVFFGEIGLSGSIRPVTQSSARIKEATKLGFSKAFCPNPSGEREERSPASIGLAHVADLAARIAGTRRRAAAE</sequence>
<dbReference type="GO" id="GO:0003684">
    <property type="term" value="F:damaged DNA binding"/>
    <property type="evidence" value="ECO:0007669"/>
    <property type="project" value="InterPro"/>
</dbReference>
<keyword evidence="3 11" id="KW-0227">DNA damage</keyword>
<dbReference type="SUPFAM" id="SSF54211">
    <property type="entry name" value="Ribosomal protein S5 domain 2-like"/>
    <property type="match status" value="1"/>
</dbReference>
<dbReference type="Gene3D" id="3.40.50.300">
    <property type="entry name" value="P-loop containing nucleotide triphosphate hydrolases"/>
    <property type="match status" value="1"/>
</dbReference>
<comment type="domain">
    <text evidence="11">The middle region has homology to RecA with ATPase motifs including the RadA KNRFG motif, while the C-terminus is homologous to Lon protease.</text>
</comment>
<evidence type="ECO:0000259" key="14">
    <source>
        <dbReference type="PROSITE" id="PS50162"/>
    </source>
</evidence>
<proteinExistence type="inferred from homology"/>
<keyword evidence="9 11" id="KW-0238">DNA-binding</keyword>
<keyword evidence="1 11" id="KW-0479">Metal-binding</keyword>
<comment type="function">
    <text evidence="11">Plays a role in repairing double-strand DNA breaks, probably involving stabilizing or processing branched DNA or blocked replication forks.</text>
</comment>
<dbReference type="InterPro" id="IPR020588">
    <property type="entry name" value="RecA_ATP-bd"/>
</dbReference>
<organism evidence="15 16">
    <name type="scientific">Enterovirga aerilata</name>
    <dbReference type="NCBI Taxonomy" id="2730920"/>
    <lineage>
        <taxon>Bacteria</taxon>
        <taxon>Pseudomonadati</taxon>
        <taxon>Pseudomonadota</taxon>
        <taxon>Alphaproteobacteria</taxon>
        <taxon>Hyphomicrobiales</taxon>
        <taxon>Methylobacteriaceae</taxon>
        <taxon>Enterovirga</taxon>
    </lineage>
</organism>
<reference evidence="15 16" key="1">
    <citation type="submission" date="2020-04" db="EMBL/GenBank/DDBJ databases">
        <title>Enterovirga sp. isolate from soil.</title>
        <authorList>
            <person name="Chea S."/>
            <person name="Kim D.-U."/>
        </authorList>
    </citation>
    <scope>NUCLEOTIDE SEQUENCE [LARGE SCALE GENOMIC DNA]</scope>
    <source>
        <strain evidence="15 16">DB1703</strain>
    </source>
</reference>
<evidence type="ECO:0000256" key="9">
    <source>
        <dbReference type="ARBA" id="ARBA00023125"/>
    </source>
</evidence>
<comment type="similarity">
    <text evidence="11 13">Belongs to the RecA family. RadA subfamily.</text>
</comment>
<evidence type="ECO:0000313" key="15">
    <source>
        <dbReference type="EMBL" id="NNM72246.1"/>
    </source>
</evidence>
<comment type="function">
    <text evidence="13">DNA-dependent ATPase involved in processing of recombination intermediates, plays a role in repairing DNA breaks. Stimulates the branch migration of RecA-mediated strand transfer reactions, allowing the 3' invading strand to extend heteroduplex DNA faster. Binds ssDNA in the presence of ADP but not other nucleotides, has ATPase activity that is stimulated by ssDNA and various branched DNA structures, but inhibited by SSB. Does not have RecA's homology-searching function.</text>
</comment>
<dbReference type="InterPro" id="IPR020568">
    <property type="entry name" value="Ribosomal_Su5_D2-typ_SF"/>
</dbReference>
<dbReference type="SUPFAM" id="SSF52540">
    <property type="entry name" value="P-loop containing nucleoside triphosphate hydrolases"/>
    <property type="match status" value="1"/>
</dbReference>
<evidence type="ECO:0000256" key="7">
    <source>
        <dbReference type="ARBA" id="ARBA00022840"/>
    </source>
</evidence>
<dbReference type="Proteomes" id="UP000564885">
    <property type="component" value="Unassembled WGS sequence"/>
</dbReference>
<dbReference type="GO" id="GO:0016787">
    <property type="term" value="F:hydrolase activity"/>
    <property type="evidence" value="ECO:0007669"/>
    <property type="project" value="UniProtKB-KW"/>
</dbReference>
<evidence type="ECO:0000313" key="16">
    <source>
        <dbReference type="Proteomes" id="UP000564885"/>
    </source>
</evidence>
<feature type="domain" description="RecA family profile 1" evidence="14">
    <location>
        <begin position="69"/>
        <end position="219"/>
    </location>
</feature>
<evidence type="ECO:0000256" key="13">
    <source>
        <dbReference type="RuleBase" id="RU003555"/>
    </source>
</evidence>
<dbReference type="AlphaFoldDB" id="A0A849HXI4"/>
<keyword evidence="2 11" id="KW-0547">Nucleotide-binding</keyword>
<dbReference type="PANTHER" id="PTHR32472:SF10">
    <property type="entry name" value="DNA REPAIR PROTEIN RADA-LIKE PROTEIN"/>
    <property type="match status" value="1"/>
</dbReference>
<keyword evidence="5" id="KW-0378">Hydrolase</keyword>
<comment type="caution">
    <text evidence="15">The sequence shown here is derived from an EMBL/GenBank/DDBJ whole genome shotgun (WGS) entry which is preliminary data.</text>
</comment>
<evidence type="ECO:0000256" key="8">
    <source>
        <dbReference type="ARBA" id="ARBA00023016"/>
    </source>
</evidence>
<dbReference type="FunFam" id="3.40.50.300:FF:000050">
    <property type="entry name" value="DNA repair protein RadA"/>
    <property type="match status" value="1"/>
</dbReference>
<dbReference type="InterPro" id="IPR003593">
    <property type="entry name" value="AAA+_ATPase"/>
</dbReference>
<evidence type="ECO:0000256" key="10">
    <source>
        <dbReference type="ARBA" id="ARBA00023204"/>
    </source>
</evidence>
<dbReference type="InterPro" id="IPR041166">
    <property type="entry name" value="Rubredoxin_2"/>
</dbReference>
<dbReference type="PROSITE" id="PS50162">
    <property type="entry name" value="RECA_2"/>
    <property type="match status" value="1"/>
</dbReference>
<evidence type="ECO:0000256" key="4">
    <source>
        <dbReference type="ARBA" id="ARBA00022771"/>
    </source>
</evidence>
<evidence type="ECO:0000256" key="11">
    <source>
        <dbReference type="HAMAP-Rule" id="MF_01498"/>
    </source>
</evidence>
<dbReference type="GO" id="GO:0140664">
    <property type="term" value="F:ATP-dependent DNA damage sensor activity"/>
    <property type="evidence" value="ECO:0007669"/>
    <property type="project" value="InterPro"/>
</dbReference>
<dbReference type="GO" id="GO:0008270">
    <property type="term" value="F:zinc ion binding"/>
    <property type="evidence" value="ECO:0007669"/>
    <property type="project" value="UniProtKB-KW"/>
</dbReference>
<evidence type="ECO:0000256" key="1">
    <source>
        <dbReference type="ARBA" id="ARBA00022723"/>
    </source>
</evidence>
<evidence type="ECO:0000256" key="5">
    <source>
        <dbReference type="ARBA" id="ARBA00022801"/>
    </source>
</evidence>
<dbReference type="SMART" id="SM00382">
    <property type="entry name" value="AAA"/>
    <property type="match status" value="1"/>
</dbReference>
<keyword evidence="8 11" id="KW-0346">Stress response</keyword>